<dbReference type="AlphaFoldDB" id="A0A974CDK5"/>
<dbReference type="Proteomes" id="UP000694892">
    <property type="component" value="Chromosome 7S"/>
</dbReference>
<evidence type="ECO:0000313" key="2">
    <source>
        <dbReference type="EMBL" id="OCT71173.1"/>
    </source>
</evidence>
<proteinExistence type="predicted"/>
<name>A0A974CDK5_XENLA</name>
<keyword evidence="1" id="KW-0472">Membrane</keyword>
<keyword evidence="1" id="KW-1133">Transmembrane helix</keyword>
<feature type="transmembrane region" description="Helical" evidence="1">
    <location>
        <begin position="73"/>
        <end position="97"/>
    </location>
</feature>
<evidence type="ECO:0000313" key="3">
    <source>
        <dbReference type="Proteomes" id="UP000694892"/>
    </source>
</evidence>
<accession>A0A974CDK5</accession>
<organism evidence="2 3">
    <name type="scientific">Xenopus laevis</name>
    <name type="common">African clawed frog</name>
    <dbReference type="NCBI Taxonomy" id="8355"/>
    <lineage>
        <taxon>Eukaryota</taxon>
        <taxon>Metazoa</taxon>
        <taxon>Chordata</taxon>
        <taxon>Craniata</taxon>
        <taxon>Vertebrata</taxon>
        <taxon>Euteleostomi</taxon>
        <taxon>Amphibia</taxon>
        <taxon>Batrachia</taxon>
        <taxon>Anura</taxon>
        <taxon>Pipoidea</taxon>
        <taxon>Pipidae</taxon>
        <taxon>Xenopodinae</taxon>
        <taxon>Xenopus</taxon>
        <taxon>Xenopus</taxon>
    </lineage>
</organism>
<reference evidence="3" key="1">
    <citation type="journal article" date="2016" name="Nature">
        <title>Genome evolution in the allotetraploid frog Xenopus laevis.</title>
        <authorList>
            <person name="Session A.M."/>
            <person name="Uno Y."/>
            <person name="Kwon T."/>
            <person name="Chapman J.A."/>
            <person name="Toyoda A."/>
            <person name="Takahashi S."/>
            <person name="Fukui A."/>
            <person name="Hikosaka A."/>
            <person name="Suzuki A."/>
            <person name="Kondo M."/>
            <person name="van Heeringen S.J."/>
            <person name="Quigley I."/>
            <person name="Heinz S."/>
            <person name="Ogino H."/>
            <person name="Ochi H."/>
            <person name="Hellsten U."/>
            <person name="Lyons J.B."/>
            <person name="Simakov O."/>
            <person name="Putnam N."/>
            <person name="Stites J."/>
            <person name="Kuroki Y."/>
            <person name="Tanaka T."/>
            <person name="Michiue T."/>
            <person name="Watanabe M."/>
            <person name="Bogdanovic O."/>
            <person name="Lister R."/>
            <person name="Georgiou G."/>
            <person name="Paranjpe S.S."/>
            <person name="van Kruijsbergen I."/>
            <person name="Shu S."/>
            <person name="Carlson J."/>
            <person name="Kinoshita T."/>
            <person name="Ohta Y."/>
            <person name="Mawaribuchi S."/>
            <person name="Jenkins J."/>
            <person name="Grimwood J."/>
            <person name="Schmutz J."/>
            <person name="Mitros T."/>
            <person name="Mozaffari S.V."/>
            <person name="Suzuki Y."/>
            <person name="Haramoto Y."/>
            <person name="Yamamoto T.S."/>
            <person name="Takagi C."/>
            <person name="Heald R."/>
            <person name="Miller K."/>
            <person name="Haudenschild C."/>
            <person name="Kitzman J."/>
            <person name="Nakayama T."/>
            <person name="Izutsu Y."/>
            <person name="Robert J."/>
            <person name="Fortriede J."/>
            <person name="Burns K."/>
            <person name="Lotay V."/>
            <person name="Karimi K."/>
            <person name="Yasuoka Y."/>
            <person name="Dichmann D.S."/>
            <person name="Flajnik M.F."/>
            <person name="Houston D.W."/>
            <person name="Shendure J."/>
            <person name="DuPasquier L."/>
            <person name="Vize P.D."/>
            <person name="Zorn A.M."/>
            <person name="Ito M."/>
            <person name="Marcotte E.M."/>
            <person name="Wallingford J.B."/>
            <person name="Ito Y."/>
            <person name="Asashima M."/>
            <person name="Ueno N."/>
            <person name="Matsuda Y."/>
            <person name="Veenstra G.J."/>
            <person name="Fujiyama A."/>
            <person name="Harland R.M."/>
            <person name="Taira M."/>
            <person name="Rokhsar D.S."/>
        </authorList>
    </citation>
    <scope>NUCLEOTIDE SEQUENCE [LARGE SCALE GENOMIC DNA]</scope>
    <source>
        <strain evidence="3">J</strain>
    </source>
</reference>
<evidence type="ECO:0000256" key="1">
    <source>
        <dbReference type="SAM" id="Phobius"/>
    </source>
</evidence>
<feature type="transmembrane region" description="Helical" evidence="1">
    <location>
        <begin position="9"/>
        <end position="26"/>
    </location>
</feature>
<gene>
    <name evidence="2" type="ORF">XELAEV_18038079mg</name>
</gene>
<dbReference type="EMBL" id="CM004479">
    <property type="protein sequence ID" value="OCT71173.1"/>
    <property type="molecule type" value="Genomic_DNA"/>
</dbReference>
<keyword evidence="1" id="KW-0812">Transmembrane</keyword>
<protein>
    <submittedName>
        <fullName evidence="2">Uncharacterized protein</fullName>
    </submittedName>
</protein>
<sequence length="113" mass="13263">MYNHFIKGWDYLLSILIIIFFLHLPFDSSDWLPITKSLVTKAAQEKRIFPWDDVTGVLGTDSVQLLIYIYNYLYRYCWLLCPQLVCIHSGLILTLTVTIKPTVYMIKLPIFSK</sequence>